<feature type="region of interest" description="Disordered" evidence="1">
    <location>
        <begin position="369"/>
        <end position="388"/>
    </location>
</feature>
<feature type="compositionally biased region" description="Acidic residues" evidence="1">
    <location>
        <begin position="556"/>
        <end position="565"/>
    </location>
</feature>
<feature type="compositionally biased region" description="Polar residues" evidence="1">
    <location>
        <begin position="1"/>
        <end position="20"/>
    </location>
</feature>
<dbReference type="OrthoDB" id="5288142at2759"/>
<feature type="compositionally biased region" description="Low complexity" evidence="1">
    <location>
        <begin position="282"/>
        <end position="294"/>
    </location>
</feature>
<feature type="compositionally biased region" description="Polar residues" evidence="1">
    <location>
        <begin position="496"/>
        <end position="514"/>
    </location>
</feature>
<reference evidence="2 3" key="1">
    <citation type="journal article" date="2016" name="Nat. Commun.">
        <title>Ectomycorrhizal ecology is imprinted in the genome of the dominant symbiotic fungus Cenococcum geophilum.</title>
        <authorList>
            <consortium name="DOE Joint Genome Institute"/>
            <person name="Peter M."/>
            <person name="Kohler A."/>
            <person name="Ohm R.A."/>
            <person name="Kuo A."/>
            <person name="Krutzmann J."/>
            <person name="Morin E."/>
            <person name="Arend M."/>
            <person name="Barry K.W."/>
            <person name="Binder M."/>
            <person name="Choi C."/>
            <person name="Clum A."/>
            <person name="Copeland A."/>
            <person name="Grisel N."/>
            <person name="Haridas S."/>
            <person name="Kipfer T."/>
            <person name="LaButti K."/>
            <person name="Lindquist E."/>
            <person name="Lipzen A."/>
            <person name="Maire R."/>
            <person name="Meier B."/>
            <person name="Mihaltcheva S."/>
            <person name="Molinier V."/>
            <person name="Murat C."/>
            <person name="Poggeler S."/>
            <person name="Quandt C.A."/>
            <person name="Sperisen C."/>
            <person name="Tritt A."/>
            <person name="Tisserant E."/>
            <person name="Crous P.W."/>
            <person name="Henrissat B."/>
            <person name="Nehls U."/>
            <person name="Egli S."/>
            <person name="Spatafora J.W."/>
            <person name="Grigoriev I.V."/>
            <person name="Martin F.M."/>
        </authorList>
    </citation>
    <scope>NUCLEOTIDE SEQUENCE [LARGE SCALE GENOMIC DNA]</scope>
    <source>
        <strain evidence="2 3">CBS 459.81</strain>
    </source>
</reference>
<feature type="compositionally biased region" description="Basic and acidic residues" evidence="1">
    <location>
        <begin position="68"/>
        <end position="77"/>
    </location>
</feature>
<organism evidence="2 3">
    <name type="scientific">Lepidopterella palustris CBS 459.81</name>
    <dbReference type="NCBI Taxonomy" id="1314670"/>
    <lineage>
        <taxon>Eukaryota</taxon>
        <taxon>Fungi</taxon>
        <taxon>Dikarya</taxon>
        <taxon>Ascomycota</taxon>
        <taxon>Pezizomycotina</taxon>
        <taxon>Dothideomycetes</taxon>
        <taxon>Pleosporomycetidae</taxon>
        <taxon>Mytilinidiales</taxon>
        <taxon>Argynnaceae</taxon>
        <taxon>Lepidopterella</taxon>
    </lineage>
</organism>
<gene>
    <name evidence="2" type="ORF">K432DRAFT_382347</name>
</gene>
<feature type="region of interest" description="Disordered" evidence="1">
    <location>
        <begin position="689"/>
        <end position="754"/>
    </location>
</feature>
<dbReference type="AlphaFoldDB" id="A0A8E2EAQ7"/>
<feature type="region of interest" description="Disordered" evidence="1">
    <location>
        <begin position="273"/>
        <end position="306"/>
    </location>
</feature>
<accession>A0A8E2EAQ7</accession>
<feature type="compositionally biased region" description="Low complexity" evidence="1">
    <location>
        <begin position="728"/>
        <end position="743"/>
    </location>
</feature>
<feature type="compositionally biased region" description="Pro residues" evidence="1">
    <location>
        <begin position="296"/>
        <end position="306"/>
    </location>
</feature>
<feature type="region of interest" description="Disordered" evidence="1">
    <location>
        <begin position="889"/>
        <end position="918"/>
    </location>
</feature>
<sequence length="1089" mass="119344">MNITRTTSPEPMVRTASSDGAINLCHPTPDLQSLQGAYVGNIERLEERAERMSSRGSDIGEEIRKLQLEQKLSDSRKSSMHSTAASEARGLPAARSRNASTSSFSNSIVDVNSTARWGGYSPGGFVTSPIGSIRSGSWSQPSLQRHRSISRGSRLGNVVQPEEEDEEKEHGEDISGLPVMHHTVPRLSSPKPPSLRSVSSFTRQYDQIAQAIQNEFEHPPTDETTPEAPFDEQLQDGYFTHPHDLPDRPPTAASTDTYQQARTLFQDFDGVHCSPIEESDPLRSQGSRQSSLLRAMPPPPPPVEPPPSDNMVFYPAPVPRMLNLPKRLSQLPAASVQAKRRTQLLESLPADARKSAIWLPDQIRNSSENLADQKRKSVDPRKSMIGLGNLPPQLRASMYFDQVAPSQEFEVKGESAEATLDSILEASAHAPVGAFTDHPFAGHVGSEVYGKEQARRSTASMLNINKDDARKSRSSLNLLGMRRNSTGDGLNKLQKRNSTNDLNRLTVRNSSRMSVGTGLDENGDHVHPVEGEENDETGETTPRRSIDADQQPHDEDIPEEEEAHDEEPLAPQFHGPPTTLLAELQMRKQQQKNRNRTAATAYPNGMHSTLLELDAVAEVEKKRRHGQRIALAWEDPEVKAAEEEDDDEDVPLGMLFPARDGLINKKGDRAQADWDRPLGLIAQRELEDNEPLSRRRNRLRGIDPRQQESNPSKRMTGMPQNPLPSPEVSPSLPHLPGQAATPPADDDDEEETLAQRKRRLANRQALDGAIGDVSGARPISGEFASEMLSQLGLPKEEDKPGLANAVGDEEEESLGQRRARLRAEALARGEQPTANGDFLAPANATRPPLRASHSMADILAAVPVNSNSARKISNDMLVSALPRGSLLQQSEVKRSRHKEEMMEQNRRSTSYGLDKPLLGDIGKAPPDPALGSKMTAFKGGVYNNGMGGVGGAPPPAAASLAMMNGGMAPGMGLPRQTSAYFPSPTMGTPNVGMQSHMSMNFSPAPFGFPQANIMPPQMQPQMMGLNMGMPMPVPMPMNGFQGFGYPQMSGMPQPGMSPMTMQMMQQPLDPMMDPKQRDMIDRWRQSIMQ</sequence>
<keyword evidence="3" id="KW-1185">Reference proteome</keyword>
<feature type="region of interest" description="Disordered" evidence="1">
    <location>
        <begin position="795"/>
        <end position="848"/>
    </location>
</feature>
<feature type="compositionally biased region" description="Basic and acidic residues" evidence="1">
    <location>
        <begin position="891"/>
        <end position="906"/>
    </location>
</feature>
<feature type="compositionally biased region" description="Low complexity" evidence="1">
    <location>
        <begin position="93"/>
        <end position="104"/>
    </location>
</feature>
<dbReference type="Proteomes" id="UP000250266">
    <property type="component" value="Unassembled WGS sequence"/>
</dbReference>
<feature type="region of interest" description="Disordered" evidence="1">
    <location>
        <begin position="68"/>
        <end position="104"/>
    </location>
</feature>
<evidence type="ECO:0000256" key="1">
    <source>
        <dbReference type="SAM" id="MobiDB-lite"/>
    </source>
</evidence>
<feature type="compositionally biased region" description="Basic and acidic residues" evidence="1">
    <location>
        <begin position="371"/>
        <end position="382"/>
    </location>
</feature>
<feature type="region of interest" description="Disordered" evidence="1">
    <location>
        <begin position="234"/>
        <end position="254"/>
    </location>
</feature>
<dbReference type="EMBL" id="KV744966">
    <property type="protein sequence ID" value="OCK80304.1"/>
    <property type="molecule type" value="Genomic_DNA"/>
</dbReference>
<feature type="compositionally biased region" description="Basic and acidic residues" evidence="1">
    <location>
        <begin position="541"/>
        <end position="555"/>
    </location>
</feature>
<protein>
    <submittedName>
        <fullName evidence="2">Uncharacterized protein</fullName>
    </submittedName>
</protein>
<feature type="region of interest" description="Disordered" evidence="1">
    <location>
        <begin position="473"/>
        <end position="577"/>
    </location>
</feature>
<proteinExistence type="predicted"/>
<evidence type="ECO:0000313" key="3">
    <source>
        <dbReference type="Proteomes" id="UP000250266"/>
    </source>
</evidence>
<feature type="region of interest" description="Disordered" evidence="1">
    <location>
        <begin position="135"/>
        <end position="177"/>
    </location>
</feature>
<feature type="region of interest" description="Disordered" evidence="1">
    <location>
        <begin position="1"/>
        <end position="21"/>
    </location>
</feature>
<name>A0A8E2EAQ7_9PEZI</name>
<evidence type="ECO:0000313" key="2">
    <source>
        <dbReference type="EMBL" id="OCK80304.1"/>
    </source>
</evidence>